<accession>A0ABD1FRG8</accession>
<evidence type="ECO:0000313" key="1">
    <source>
        <dbReference type="EMBL" id="KAL1533298.1"/>
    </source>
</evidence>
<dbReference type="Proteomes" id="UP001567538">
    <property type="component" value="Unassembled WGS sequence"/>
</dbReference>
<organism evidence="1 2">
    <name type="scientific">Salvia divinorum</name>
    <name type="common">Maria pastora</name>
    <name type="synonym">Diviner's sage</name>
    <dbReference type="NCBI Taxonomy" id="28513"/>
    <lineage>
        <taxon>Eukaryota</taxon>
        <taxon>Viridiplantae</taxon>
        <taxon>Streptophyta</taxon>
        <taxon>Embryophyta</taxon>
        <taxon>Tracheophyta</taxon>
        <taxon>Spermatophyta</taxon>
        <taxon>Magnoliopsida</taxon>
        <taxon>eudicotyledons</taxon>
        <taxon>Gunneridae</taxon>
        <taxon>Pentapetalae</taxon>
        <taxon>asterids</taxon>
        <taxon>lamiids</taxon>
        <taxon>Lamiales</taxon>
        <taxon>Lamiaceae</taxon>
        <taxon>Nepetoideae</taxon>
        <taxon>Mentheae</taxon>
        <taxon>Salviinae</taxon>
        <taxon>Salvia</taxon>
        <taxon>Salvia subgen. Calosphace</taxon>
    </lineage>
</organism>
<name>A0ABD1FRG8_SALDI</name>
<protein>
    <submittedName>
        <fullName evidence="1">Uncharacterized protein</fullName>
    </submittedName>
</protein>
<dbReference type="AlphaFoldDB" id="A0ABD1FRG8"/>
<proteinExistence type="predicted"/>
<comment type="caution">
    <text evidence="1">The sequence shown here is derived from an EMBL/GenBank/DDBJ whole genome shotgun (WGS) entry which is preliminary data.</text>
</comment>
<evidence type="ECO:0000313" key="2">
    <source>
        <dbReference type="Proteomes" id="UP001567538"/>
    </source>
</evidence>
<reference evidence="1 2" key="1">
    <citation type="submission" date="2024-06" db="EMBL/GenBank/DDBJ databases">
        <title>A chromosome level genome sequence of Diviner's sage (Salvia divinorum).</title>
        <authorList>
            <person name="Ford S.A."/>
            <person name="Ro D.-K."/>
            <person name="Ness R.W."/>
            <person name="Phillips M.A."/>
        </authorList>
    </citation>
    <scope>NUCLEOTIDE SEQUENCE [LARGE SCALE GENOMIC DNA]</scope>
    <source>
        <strain evidence="1">SAF-2024a</strain>
        <tissue evidence="1">Leaf</tissue>
    </source>
</reference>
<gene>
    <name evidence="1" type="ORF">AAHA92_33201</name>
</gene>
<keyword evidence="2" id="KW-1185">Reference proteome</keyword>
<dbReference type="EMBL" id="JBEAFC010000014">
    <property type="protein sequence ID" value="KAL1533298.1"/>
    <property type="molecule type" value="Genomic_DNA"/>
</dbReference>
<sequence>MAITAAVKESFWLRGIVGEFGVEQKNPSSSNRSSSAVLLSASWSNSFSEVYFVLGESEVRRFLLDFGCCNSWRGSA</sequence>